<evidence type="ECO:0000259" key="4">
    <source>
        <dbReference type="PROSITE" id="PS50893"/>
    </source>
</evidence>
<dbReference type="SUPFAM" id="SSF52540">
    <property type="entry name" value="P-loop containing nucleoside triphosphate hydrolases"/>
    <property type="match status" value="1"/>
</dbReference>
<dbReference type="InterPro" id="IPR003593">
    <property type="entry name" value="AAA+_ATPase"/>
</dbReference>
<evidence type="ECO:0000256" key="2">
    <source>
        <dbReference type="ARBA" id="ARBA00022741"/>
    </source>
</evidence>
<reference evidence="5 6" key="1">
    <citation type="submission" date="2013-08" db="EMBL/GenBank/DDBJ databases">
        <authorList>
            <person name="Weinstock G."/>
            <person name="Sodergren E."/>
            <person name="Wylie T."/>
            <person name="Fulton L."/>
            <person name="Fulton R."/>
            <person name="Fronick C."/>
            <person name="O'Laughlin M."/>
            <person name="Godfrey J."/>
            <person name="Miner T."/>
            <person name="Herter B."/>
            <person name="Appelbaum E."/>
            <person name="Cordes M."/>
            <person name="Lek S."/>
            <person name="Wollam A."/>
            <person name="Pepin K.H."/>
            <person name="Palsikar V.B."/>
            <person name="Mitreva M."/>
            <person name="Wilson R.K."/>
        </authorList>
    </citation>
    <scope>NUCLEOTIDE SEQUENCE [LARGE SCALE GENOMIC DNA]</scope>
    <source>
        <strain evidence="5 6">ATCC BAA-474</strain>
    </source>
</reference>
<organism evidence="5 6">
    <name type="scientific">Cetobacterium somerae ATCC BAA-474</name>
    <dbReference type="NCBI Taxonomy" id="1319815"/>
    <lineage>
        <taxon>Bacteria</taxon>
        <taxon>Fusobacteriati</taxon>
        <taxon>Fusobacteriota</taxon>
        <taxon>Fusobacteriia</taxon>
        <taxon>Fusobacteriales</taxon>
        <taxon>Fusobacteriaceae</taxon>
        <taxon>Cetobacterium</taxon>
    </lineage>
</organism>
<dbReference type="GO" id="GO:0016887">
    <property type="term" value="F:ATP hydrolysis activity"/>
    <property type="evidence" value="ECO:0007669"/>
    <property type="project" value="InterPro"/>
</dbReference>
<gene>
    <name evidence="5" type="ORF">HMPREF0202_02634</name>
</gene>
<dbReference type="eggNOG" id="COG1116">
    <property type="taxonomic scope" value="Bacteria"/>
</dbReference>
<dbReference type="InterPro" id="IPR027417">
    <property type="entry name" value="P-loop_NTPase"/>
</dbReference>
<evidence type="ECO:0000256" key="1">
    <source>
        <dbReference type="ARBA" id="ARBA00022448"/>
    </source>
</evidence>
<dbReference type="GO" id="GO:0005524">
    <property type="term" value="F:ATP binding"/>
    <property type="evidence" value="ECO:0007669"/>
    <property type="project" value="UniProtKB-KW"/>
</dbReference>
<feature type="domain" description="ABC transporter" evidence="4">
    <location>
        <begin position="4"/>
        <end position="223"/>
    </location>
</feature>
<dbReference type="PANTHER" id="PTHR42788">
    <property type="entry name" value="TAURINE IMPORT ATP-BINDING PROTEIN-RELATED"/>
    <property type="match status" value="1"/>
</dbReference>
<keyword evidence="3 5" id="KW-0067">ATP-binding</keyword>
<dbReference type="STRING" id="1319815.HMPREF0202_02634"/>
<keyword evidence="6" id="KW-1185">Reference proteome</keyword>
<dbReference type="HOGENOM" id="CLU_000604_1_22_0"/>
<protein>
    <submittedName>
        <fullName evidence="5">ABC transporter, ATP-binding protein</fullName>
    </submittedName>
</protein>
<evidence type="ECO:0000313" key="5">
    <source>
        <dbReference type="EMBL" id="ERT66286.1"/>
    </source>
</evidence>
<dbReference type="Pfam" id="PF00005">
    <property type="entry name" value="ABC_tran"/>
    <property type="match status" value="1"/>
</dbReference>
<dbReference type="PANTHER" id="PTHR42788:SF2">
    <property type="entry name" value="ABC TRANSPORTER ATP-BINDING PROTEIN"/>
    <property type="match status" value="1"/>
</dbReference>
<evidence type="ECO:0000256" key="3">
    <source>
        <dbReference type="ARBA" id="ARBA00022840"/>
    </source>
</evidence>
<accession>U7V457</accession>
<dbReference type="InterPro" id="IPR003439">
    <property type="entry name" value="ABC_transporter-like_ATP-bd"/>
</dbReference>
<name>U7V457_9FUSO</name>
<dbReference type="CDD" id="cd03293">
    <property type="entry name" value="ABC_NrtD_SsuB_transporters"/>
    <property type="match status" value="1"/>
</dbReference>
<dbReference type="RefSeq" id="WP_023052162.1">
    <property type="nucleotide sequence ID" value="NZ_CP173065.2"/>
</dbReference>
<sequence length="238" mass="27329">MNMLEVKNLTFKYDNHNFILDNLSFNIKHNELISIVGGSGCGKSTLIKILAGIEKNFNGTVQLKSISYMPQSNTLLPWRTILENILLPIEIKKGNKKIEKEKAISLLKRFDLLEYSDSYPKELSGGMKQRISLIRTLMSGGDLLLLDEPFSALDAITREDLQNWLLNLISTLKKSMIFITHDIDEAIFLSHRIFVCSKKPLSKFKEFLVPENITLEKKIHLRKEILSIIKGDNFYEKN</sequence>
<dbReference type="InterPro" id="IPR050166">
    <property type="entry name" value="ABC_transporter_ATP-bind"/>
</dbReference>
<dbReference type="Gene3D" id="3.40.50.300">
    <property type="entry name" value="P-loop containing nucleotide triphosphate hydrolases"/>
    <property type="match status" value="1"/>
</dbReference>
<dbReference type="AlphaFoldDB" id="U7V457"/>
<dbReference type="Proteomes" id="UP000017081">
    <property type="component" value="Unassembled WGS sequence"/>
</dbReference>
<dbReference type="EMBL" id="AXZF01000144">
    <property type="protein sequence ID" value="ERT66286.1"/>
    <property type="molecule type" value="Genomic_DNA"/>
</dbReference>
<comment type="caution">
    <text evidence="5">The sequence shown here is derived from an EMBL/GenBank/DDBJ whole genome shotgun (WGS) entry which is preliminary data.</text>
</comment>
<dbReference type="PROSITE" id="PS00211">
    <property type="entry name" value="ABC_TRANSPORTER_1"/>
    <property type="match status" value="1"/>
</dbReference>
<keyword evidence="2" id="KW-0547">Nucleotide-binding</keyword>
<evidence type="ECO:0000313" key="6">
    <source>
        <dbReference type="Proteomes" id="UP000017081"/>
    </source>
</evidence>
<dbReference type="InterPro" id="IPR017871">
    <property type="entry name" value="ABC_transporter-like_CS"/>
</dbReference>
<dbReference type="PROSITE" id="PS50893">
    <property type="entry name" value="ABC_TRANSPORTER_2"/>
    <property type="match status" value="1"/>
</dbReference>
<proteinExistence type="predicted"/>
<dbReference type="SMART" id="SM00382">
    <property type="entry name" value="AAA"/>
    <property type="match status" value="1"/>
</dbReference>
<dbReference type="PATRIC" id="fig|1319815.3.peg.2521"/>
<keyword evidence="1" id="KW-0813">Transport</keyword>